<proteinExistence type="predicted"/>
<sequence>MAEPRREGRLPGRPVWIAAAGFWLAVLATGTGGVFLLLRHEERQLAREVKARCLSTVDALHQTLQGTLEAIQRVHVLQQLQRDLLRQGNRDGAQAISGYLTDVAAQEALGILQIAATDARGVLSFSSVPGWAPIPLADREHVRVHVDRPAALFVSEPLIGRISGRWSLQLSYPLHDAEGRFDGVSIVSLDPLLLSRRLAEISTAEGALSALMRLDDGALLARSRDAEAQLARPPLGDHPAVRAARDAPRGSFRAPSALDGRDLLMCFRKVPEGRLLVAAAEDWAIVSQPFVALQRWAWASFALIMLLLAGGLLALLRGAGLRATRRLLADAEADRAATATAWTRLEQLLEAAPVAIYAGRLEAACFRTEFASPNLHRVAGWPPEVLLDPAAAAERMDAATVALRADFRRHVLTEGQALVEYRCRRADGSWRWLREEARRVGPDARDIVGYLLDVTEQRETAAWAAASARLTMLGELAANMAHELNQPLAVISLAAENASAALDEDGAAGIPDALETLDLVAQQAARCKEVVQHLRLFSSPDKRQALAEVRLETVVQGAMLLVRGALRDAGITLHNRLPAILPPIRANAVGAEQVFVNLFLNARDALAALPAGAAREISITAEVEETPGRLTIRFADTGGGIPPEAMGRVFEPFFTTKPSDKGTGLGLAICHSAMRGFGGDIRVRNADGGAEFTLDFPLATPERETT</sequence>
<dbReference type="InterPro" id="IPR013655">
    <property type="entry name" value="PAS_fold_3"/>
</dbReference>
<dbReference type="InterPro" id="IPR004358">
    <property type="entry name" value="Sig_transdc_His_kin-like_C"/>
</dbReference>
<dbReference type="EC" id="2.7.13.3" evidence="2"/>
<dbReference type="SUPFAM" id="SSF55874">
    <property type="entry name" value="ATPase domain of HSP90 chaperone/DNA topoisomerase II/histidine kinase"/>
    <property type="match status" value="1"/>
</dbReference>
<dbReference type="InterPro" id="IPR005467">
    <property type="entry name" value="His_kinase_dom"/>
</dbReference>
<keyword evidence="9" id="KW-0812">Transmembrane</keyword>
<feature type="transmembrane region" description="Helical" evidence="9">
    <location>
        <begin position="15"/>
        <end position="38"/>
    </location>
</feature>
<name>A0ABZ0PPA0_9PROT</name>
<evidence type="ECO:0000313" key="12">
    <source>
        <dbReference type="Proteomes" id="UP001305521"/>
    </source>
</evidence>
<dbReference type="EMBL" id="CP137852">
    <property type="protein sequence ID" value="WPB87207.1"/>
    <property type="molecule type" value="Genomic_DNA"/>
</dbReference>
<evidence type="ECO:0000256" key="3">
    <source>
        <dbReference type="ARBA" id="ARBA00022553"/>
    </source>
</evidence>
<dbReference type="CDD" id="cd00130">
    <property type="entry name" value="PAS"/>
    <property type="match status" value="1"/>
</dbReference>
<dbReference type="InterPro" id="IPR003661">
    <property type="entry name" value="HisK_dim/P_dom"/>
</dbReference>
<dbReference type="Proteomes" id="UP001305521">
    <property type="component" value="Chromosome"/>
</dbReference>
<evidence type="ECO:0000256" key="2">
    <source>
        <dbReference type="ARBA" id="ARBA00012438"/>
    </source>
</evidence>
<dbReference type="SMART" id="SM00388">
    <property type="entry name" value="HisKA"/>
    <property type="match status" value="1"/>
</dbReference>
<dbReference type="PROSITE" id="PS50109">
    <property type="entry name" value="HIS_KIN"/>
    <property type="match status" value="1"/>
</dbReference>
<dbReference type="PANTHER" id="PTHR43065">
    <property type="entry name" value="SENSOR HISTIDINE KINASE"/>
    <property type="match status" value="1"/>
</dbReference>
<dbReference type="InterPro" id="IPR000014">
    <property type="entry name" value="PAS"/>
</dbReference>
<gene>
    <name evidence="11" type="ORF">R9Z33_10070</name>
</gene>
<dbReference type="InterPro" id="IPR036890">
    <property type="entry name" value="HATPase_C_sf"/>
</dbReference>
<reference evidence="11 12" key="1">
    <citation type="submission" date="2023-11" db="EMBL/GenBank/DDBJ databases">
        <title>Arctic aerobic anoxygenic photoheterotroph Sediminicoccus rosea KRV36 adapts its photosynthesis to long days of polar summer.</title>
        <authorList>
            <person name="Tomasch J."/>
            <person name="Kopejtka K."/>
            <person name="Bily T."/>
            <person name="Gardiner A.T."/>
            <person name="Gardian Z."/>
            <person name="Shivaramu S."/>
            <person name="Koblizek M."/>
            <person name="Engelhardt F."/>
            <person name="Kaftan D."/>
        </authorList>
    </citation>
    <scope>NUCLEOTIDE SEQUENCE [LARGE SCALE GENOMIC DNA]</scope>
    <source>
        <strain evidence="11 12">R-30</strain>
    </source>
</reference>
<evidence type="ECO:0000256" key="5">
    <source>
        <dbReference type="ARBA" id="ARBA00022741"/>
    </source>
</evidence>
<dbReference type="PRINTS" id="PR00344">
    <property type="entry name" value="BCTRLSENSOR"/>
</dbReference>
<keyword evidence="5" id="KW-0547">Nucleotide-binding</keyword>
<feature type="transmembrane region" description="Helical" evidence="9">
    <location>
        <begin position="296"/>
        <end position="316"/>
    </location>
</feature>
<accession>A0ABZ0PPA0</accession>
<evidence type="ECO:0000256" key="9">
    <source>
        <dbReference type="SAM" id="Phobius"/>
    </source>
</evidence>
<keyword evidence="9" id="KW-0472">Membrane</keyword>
<dbReference type="InterPro" id="IPR036097">
    <property type="entry name" value="HisK_dim/P_sf"/>
</dbReference>
<keyword evidence="8" id="KW-0902">Two-component regulatory system</keyword>
<evidence type="ECO:0000313" key="11">
    <source>
        <dbReference type="EMBL" id="WPB87207.1"/>
    </source>
</evidence>
<dbReference type="Pfam" id="PF08447">
    <property type="entry name" value="PAS_3"/>
    <property type="match status" value="1"/>
</dbReference>
<feature type="domain" description="Histidine kinase" evidence="10">
    <location>
        <begin position="479"/>
        <end position="700"/>
    </location>
</feature>
<evidence type="ECO:0000256" key="4">
    <source>
        <dbReference type="ARBA" id="ARBA00022679"/>
    </source>
</evidence>
<dbReference type="SUPFAM" id="SSF47384">
    <property type="entry name" value="Homodimeric domain of signal transducing histidine kinase"/>
    <property type="match status" value="1"/>
</dbReference>
<keyword evidence="7 11" id="KW-0067">ATP-binding</keyword>
<dbReference type="GO" id="GO:0005524">
    <property type="term" value="F:ATP binding"/>
    <property type="evidence" value="ECO:0007669"/>
    <property type="project" value="UniProtKB-KW"/>
</dbReference>
<evidence type="ECO:0000256" key="6">
    <source>
        <dbReference type="ARBA" id="ARBA00022777"/>
    </source>
</evidence>
<dbReference type="InterPro" id="IPR003594">
    <property type="entry name" value="HATPase_dom"/>
</dbReference>
<dbReference type="CDD" id="cd00082">
    <property type="entry name" value="HisKA"/>
    <property type="match status" value="1"/>
</dbReference>
<dbReference type="InterPro" id="IPR035965">
    <property type="entry name" value="PAS-like_dom_sf"/>
</dbReference>
<comment type="catalytic activity">
    <reaction evidence="1">
        <text>ATP + protein L-histidine = ADP + protein N-phospho-L-histidine.</text>
        <dbReference type="EC" id="2.7.13.3"/>
    </reaction>
</comment>
<keyword evidence="6" id="KW-0418">Kinase</keyword>
<dbReference type="RefSeq" id="WP_318651161.1">
    <property type="nucleotide sequence ID" value="NZ_CP137852.1"/>
</dbReference>
<dbReference type="Pfam" id="PF02518">
    <property type="entry name" value="HATPase_c"/>
    <property type="match status" value="1"/>
</dbReference>
<dbReference type="CDD" id="cd12915">
    <property type="entry name" value="PDC2_DGC_like"/>
    <property type="match status" value="1"/>
</dbReference>
<keyword evidence="3" id="KW-0597">Phosphoprotein</keyword>
<keyword evidence="4" id="KW-0808">Transferase</keyword>
<dbReference type="Gene3D" id="3.30.565.10">
    <property type="entry name" value="Histidine kinase-like ATPase, C-terminal domain"/>
    <property type="match status" value="1"/>
</dbReference>
<evidence type="ECO:0000256" key="7">
    <source>
        <dbReference type="ARBA" id="ARBA00022840"/>
    </source>
</evidence>
<dbReference type="SUPFAM" id="SSF55785">
    <property type="entry name" value="PYP-like sensor domain (PAS domain)"/>
    <property type="match status" value="1"/>
</dbReference>
<organism evidence="11 12">
    <name type="scientific">Sediminicoccus rosea</name>
    <dbReference type="NCBI Taxonomy" id="1225128"/>
    <lineage>
        <taxon>Bacteria</taxon>
        <taxon>Pseudomonadati</taxon>
        <taxon>Pseudomonadota</taxon>
        <taxon>Alphaproteobacteria</taxon>
        <taxon>Acetobacterales</taxon>
        <taxon>Roseomonadaceae</taxon>
        <taxon>Sediminicoccus</taxon>
    </lineage>
</organism>
<dbReference type="SMART" id="SM00387">
    <property type="entry name" value="HATPase_c"/>
    <property type="match status" value="1"/>
</dbReference>
<keyword evidence="9" id="KW-1133">Transmembrane helix</keyword>
<evidence type="ECO:0000256" key="8">
    <source>
        <dbReference type="ARBA" id="ARBA00023012"/>
    </source>
</evidence>
<dbReference type="Gene3D" id="1.10.287.130">
    <property type="match status" value="1"/>
</dbReference>
<protein>
    <recommendedName>
        <fullName evidence="2">histidine kinase</fullName>
        <ecNumber evidence="2">2.7.13.3</ecNumber>
    </recommendedName>
</protein>
<dbReference type="CDD" id="cd12914">
    <property type="entry name" value="PDC1_DGC_like"/>
    <property type="match status" value="1"/>
</dbReference>
<evidence type="ECO:0000259" key="10">
    <source>
        <dbReference type="PROSITE" id="PS50109"/>
    </source>
</evidence>
<keyword evidence="12" id="KW-1185">Reference proteome</keyword>
<evidence type="ECO:0000256" key="1">
    <source>
        <dbReference type="ARBA" id="ARBA00000085"/>
    </source>
</evidence>
<dbReference type="Pfam" id="PF00512">
    <property type="entry name" value="HisKA"/>
    <property type="match status" value="1"/>
</dbReference>
<dbReference type="Gene3D" id="3.30.450.20">
    <property type="entry name" value="PAS domain"/>
    <property type="match status" value="3"/>
</dbReference>
<dbReference type="PANTHER" id="PTHR43065:SF46">
    <property type="entry name" value="C4-DICARBOXYLATE TRANSPORT SENSOR PROTEIN DCTB"/>
    <property type="match status" value="1"/>
</dbReference>